<keyword evidence="3" id="KW-0067">ATP-binding</keyword>
<dbReference type="SMART" id="SM00797">
    <property type="entry name" value="AHS2"/>
    <property type="match status" value="1"/>
</dbReference>
<dbReference type="PANTHER" id="PTHR43309:SF3">
    <property type="entry name" value="5-OXOPROLINASE SUBUNIT C"/>
    <property type="match status" value="1"/>
</dbReference>
<accession>A0ABY5JZF1</accession>
<dbReference type="Proteomes" id="UP001059773">
    <property type="component" value="Chromosome"/>
</dbReference>
<gene>
    <name evidence="5" type="ORF">NP439_07760</name>
</gene>
<proteinExistence type="predicted"/>
<evidence type="ECO:0000256" key="3">
    <source>
        <dbReference type="ARBA" id="ARBA00022840"/>
    </source>
</evidence>
<name>A0ABY5JZF1_9BACI</name>
<dbReference type="InterPro" id="IPR003778">
    <property type="entry name" value="CT_A_B"/>
</dbReference>
<dbReference type="EMBL" id="CP101914">
    <property type="protein sequence ID" value="UUI04538.1"/>
    <property type="molecule type" value="Genomic_DNA"/>
</dbReference>
<protein>
    <submittedName>
        <fullName evidence="5">Biotin-dependent carboxyltransferase family protein</fullName>
    </submittedName>
</protein>
<keyword evidence="2" id="KW-0378">Hydrolase</keyword>
<dbReference type="PANTHER" id="PTHR43309">
    <property type="entry name" value="5-OXOPROLINASE SUBUNIT C"/>
    <property type="match status" value="1"/>
</dbReference>
<feature type="domain" description="Carboxyltransferase" evidence="4">
    <location>
        <begin position="25"/>
        <end position="301"/>
    </location>
</feature>
<dbReference type="Pfam" id="PF02626">
    <property type="entry name" value="CT_A_B"/>
    <property type="match status" value="1"/>
</dbReference>
<dbReference type="Gene3D" id="2.40.100.10">
    <property type="entry name" value="Cyclophilin-like"/>
    <property type="match status" value="1"/>
</dbReference>
<dbReference type="RefSeq" id="WP_256709446.1">
    <property type="nucleotide sequence ID" value="NZ_CP101914.1"/>
</dbReference>
<dbReference type="InterPro" id="IPR029000">
    <property type="entry name" value="Cyclophilin-like_dom_sf"/>
</dbReference>
<organism evidence="5 6">
    <name type="scientific">Oceanobacillus jeddahense</name>
    <dbReference type="NCBI Taxonomy" id="1462527"/>
    <lineage>
        <taxon>Bacteria</taxon>
        <taxon>Bacillati</taxon>
        <taxon>Bacillota</taxon>
        <taxon>Bacilli</taxon>
        <taxon>Bacillales</taxon>
        <taxon>Bacillaceae</taxon>
        <taxon>Oceanobacillus</taxon>
    </lineage>
</organism>
<dbReference type="InterPro" id="IPR052708">
    <property type="entry name" value="PxpC"/>
</dbReference>
<evidence type="ECO:0000313" key="5">
    <source>
        <dbReference type="EMBL" id="UUI04538.1"/>
    </source>
</evidence>
<evidence type="ECO:0000313" key="6">
    <source>
        <dbReference type="Proteomes" id="UP001059773"/>
    </source>
</evidence>
<reference evidence="5" key="1">
    <citation type="submission" date="2022-07" db="EMBL/GenBank/DDBJ databases">
        <title>FELIX.</title>
        <authorList>
            <person name="Wan K.H."/>
            <person name="Park S."/>
            <person name="Lawrence Q."/>
            <person name="Eichenberger J.P."/>
            <person name="Booth B.W."/>
            <person name="Piaggio A.J."/>
            <person name="Chandler J.C."/>
            <person name="Franklin A.B."/>
            <person name="Celniker S.E."/>
        </authorList>
    </citation>
    <scope>NUCLEOTIDE SEQUENCE</scope>
    <source>
        <strain evidence="5">QA-1986 374</strain>
    </source>
</reference>
<sequence length="321" mass="35998">MNDRLFILESTIASIQDIGRYGFEHYGFSTNGALDQFAYKMSNALLGNPLETPAIEVTAFNFSFKSNVDISICITGALAVVEVDDEARPQWESFILKKEQKLRISKIRSGMRVYINVAGGVNVPCIHGSASYDGMVDIGTKLSKGDTLALNEDPKGYIRSRLQIPDEEIPKYKSPWKINVCHGPDVDIFKHHIKFFEEVKFRVSLESDNIGIRLEKCRLTKFSPQQTLSRGIIPGAIEITPHGQPIILHRGRGGTIGYPIIACISSTDLDLAGQMRPHDIVQFKFISPNKAIEMYRRREAYIHQIQDKSLELNDISTKGVV</sequence>
<keyword evidence="6" id="KW-1185">Reference proteome</keyword>
<evidence type="ECO:0000259" key="4">
    <source>
        <dbReference type="SMART" id="SM00797"/>
    </source>
</evidence>
<evidence type="ECO:0000256" key="2">
    <source>
        <dbReference type="ARBA" id="ARBA00022801"/>
    </source>
</evidence>
<evidence type="ECO:0000256" key="1">
    <source>
        <dbReference type="ARBA" id="ARBA00022741"/>
    </source>
</evidence>
<keyword evidence="1" id="KW-0547">Nucleotide-binding</keyword>